<keyword evidence="1" id="KW-1133">Transmembrane helix</keyword>
<dbReference type="RefSeq" id="WP_097642927.1">
    <property type="nucleotide sequence ID" value="NZ_NQWI01000013.1"/>
</dbReference>
<gene>
    <name evidence="2" type="ORF">CJ255_04645</name>
</gene>
<keyword evidence="1" id="KW-0812">Transmembrane</keyword>
<dbReference type="Proteomes" id="UP000220527">
    <property type="component" value="Unassembled WGS sequence"/>
</dbReference>
<name>A0A2A6RMC5_9CHLR</name>
<keyword evidence="1" id="KW-0472">Membrane</keyword>
<evidence type="ECO:0000313" key="3">
    <source>
        <dbReference type="Proteomes" id="UP000220527"/>
    </source>
</evidence>
<feature type="transmembrane region" description="Helical" evidence="1">
    <location>
        <begin position="29"/>
        <end position="46"/>
    </location>
</feature>
<dbReference type="EMBL" id="NQWI01000013">
    <property type="protein sequence ID" value="PDW04244.1"/>
    <property type="molecule type" value="Genomic_DNA"/>
</dbReference>
<proteinExistence type="predicted"/>
<feature type="transmembrane region" description="Helical" evidence="1">
    <location>
        <begin position="86"/>
        <end position="107"/>
    </location>
</feature>
<evidence type="ECO:0000256" key="1">
    <source>
        <dbReference type="SAM" id="Phobius"/>
    </source>
</evidence>
<reference evidence="3" key="1">
    <citation type="submission" date="2017-08" db="EMBL/GenBank/DDBJ databases">
        <authorList>
            <person name="Grouzdev D.S."/>
            <person name="Gaisin V.A."/>
            <person name="Rysina M.S."/>
            <person name="Gorlenko V.M."/>
        </authorList>
    </citation>
    <scope>NUCLEOTIDE SEQUENCE [LARGE SCALE GENOMIC DNA]</scope>
    <source>
        <strain evidence="3">Kir15-3F</strain>
    </source>
</reference>
<protein>
    <submittedName>
        <fullName evidence="2">Uncharacterized protein</fullName>
    </submittedName>
</protein>
<comment type="caution">
    <text evidence="2">The sequence shown here is derived from an EMBL/GenBank/DDBJ whole genome shotgun (WGS) entry which is preliminary data.</text>
</comment>
<evidence type="ECO:0000313" key="2">
    <source>
        <dbReference type="EMBL" id="PDW04244.1"/>
    </source>
</evidence>
<feature type="transmembrane region" description="Helical" evidence="1">
    <location>
        <begin position="53"/>
        <end position="74"/>
    </location>
</feature>
<sequence length="121" mass="12042">MASISTWLGTALIVLGVGGWIATGAGTAAIPAIFGLLMLIAGLLARRPEVGNTAILGAGVVALLGMLAPLGNVARLIGAQSFGLNAATFSNVAMAGLCAAFLCLWAFDTMAKRDGKNGLGL</sequence>
<keyword evidence="3" id="KW-1185">Reference proteome</keyword>
<dbReference type="AlphaFoldDB" id="A0A2A6RMC5"/>
<accession>A0A2A6RMC5</accession>
<organism evidence="2 3">
    <name type="scientific">Candidatus Viridilinea mediisalina</name>
    <dbReference type="NCBI Taxonomy" id="2024553"/>
    <lineage>
        <taxon>Bacteria</taxon>
        <taxon>Bacillati</taxon>
        <taxon>Chloroflexota</taxon>
        <taxon>Chloroflexia</taxon>
        <taxon>Chloroflexales</taxon>
        <taxon>Chloroflexineae</taxon>
        <taxon>Oscillochloridaceae</taxon>
        <taxon>Candidatus Viridilinea</taxon>
    </lineage>
</organism>